<dbReference type="Pfam" id="PF04986">
    <property type="entry name" value="Y2_Tnp"/>
    <property type="match status" value="1"/>
</dbReference>
<keyword evidence="4" id="KW-1185">Reference proteome</keyword>
<evidence type="ECO:0000313" key="3">
    <source>
        <dbReference type="EMBL" id="MDT0636420.1"/>
    </source>
</evidence>
<feature type="domain" description="Transposase IS801/IS1294" evidence="2">
    <location>
        <begin position="2"/>
        <end position="74"/>
    </location>
</feature>
<evidence type="ECO:0000256" key="1">
    <source>
        <dbReference type="SAM" id="MobiDB-lite"/>
    </source>
</evidence>
<feature type="non-terminal residue" evidence="3">
    <location>
        <position position="1"/>
    </location>
</feature>
<dbReference type="InterPro" id="IPR007069">
    <property type="entry name" value="Transposase_32"/>
</dbReference>
<proteinExistence type="predicted"/>
<evidence type="ECO:0000259" key="2">
    <source>
        <dbReference type="Pfam" id="PF04986"/>
    </source>
</evidence>
<reference evidence="3 4" key="1">
    <citation type="submission" date="2023-09" db="EMBL/GenBank/DDBJ databases">
        <authorList>
            <person name="Rey-Velasco X."/>
        </authorList>
    </citation>
    <scope>NUCLEOTIDE SEQUENCE [LARGE SCALE GENOMIC DNA]</scope>
    <source>
        <strain evidence="3 4">W335</strain>
    </source>
</reference>
<dbReference type="Proteomes" id="UP001251857">
    <property type="component" value="Unassembled WGS sequence"/>
</dbReference>
<gene>
    <name evidence="3" type="ORF">RM532_15875</name>
</gene>
<accession>A0ABU3C4F8</accession>
<name>A0ABU3C4F8_9GAMM</name>
<organism evidence="3 4">
    <name type="scientific">Spectribacter hydrogenoxidans</name>
    <dbReference type="NCBI Taxonomy" id="3075608"/>
    <lineage>
        <taxon>Bacteria</taxon>
        <taxon>Pseudomonadati</taxon>
        <taxon>Pseudomonadota</taxon>
        <taxon>Gammaproteobacteria</taxon>
        <taxon>Salinisphaerales</taxon>
        <taxon>Salinisphaeraceae</taxon>
        <taxon>Spectribacter</taxon>
    </lineage>
</organism>
<feature type="non-terminal residue" evidence="3">
    <location>
        <position position="118"/>
    </location>
</feature>
<sequence length="118" mass="13621">KLERLCRYISRPAVSEKRLSLTNSGLVRYQLKTPYRDGTTHIFFEPLDFLARLAALVPRPRVNLTRFHGVFAPNNKLRAQVTPAKRGRRRHGSGTESDDKTPAERHVAMTWAQRLKRV</sequence>
<feature type="compositionally biased region" description="Basic and acidic residues" evidence="1">
    <location>
        <begin position="97"/>
        <end position="106"/>
    </location>
</feature>
<feature type="region of interest" description="Disordered" evidence="1">
    <location>
        <begin position="79"/>
        <end position="106"/>
    </location>
</feature>
<protein>
    <submittedName>
        <fullName evidence="3">Transposase</fullName>
    </submittedName>
</protein>
<evidence type="ECO:0000313" key="4">
    <source>
        <dbReference type="Proteomes" id="UP001251857"/>
    </source>
</evidence>
<comment type="caution">
    <text evidence="3">The sequence shown here is derived from an EMBL/GenBank/DDBJ whole genome shotgun (WGS) entry which is preliminary data.</text>
</comment>
<dbReference type="RefSeq" id="WP_311654310.1">
    <property type="nucleotide sequence ID" value="NZ_JAVRIB010000061.1"/>
</dbReference>
<dbReference type="EMBL" id="JAVRIB010000061">
    <property type="protein sequence ID" value="MDT0636420.1"/>
    <property type="molecule type" value="Genomic_DNA"/>
</dbReference>